<evidence type="ECO:0000256" key="1">
    <source>
        <dbReference type="PROSITE-ProRule" id="PRU00325"/>
    </source>
</evidence>
<sequence>MTTYTPANREWWVQRWIEVLESFGWARRMERARIYAREGNVLKMEFQDAKVFAKVQGSAPEPYEVTLNLDPFDDEQWGYVVESMAEQAIYSAKLLAGEMPPSIESVFTNNGLSLFPFTKFDIHSRCNCPDPVNPCKHIGAVYYLLGDRFSQDPFVLFQLRGRTKAQILDVLRQQRQMHHQSDVVLPEPPQVKPLSSDRLWQYDAPLDPSLVVIVPPASQETVLDTLGNIPGEADETALQALKSIYATASLAAVGQAMNVGQSDA</sequence>
<dbReference type="PANTHER" id="PTHR38133">
    <property type="entry name" value="SLR1429 PROTEIN"/>
    <property type="match status" value="1"/>
</dbReference>
<keyword evidence="1" id="KW-0479">Metal-binding</keyword>
<keyword evidence="4" id="KW-1185">Reference proteome</keyword>
<dbReference type="AlphaFoldDB" id="A0A928VKY0"/>
<dbReference type="PANTHER" id="PTHR38133:SF1">
    <property type="entry name" value="SLR1429 PROTEIN"/>
    <property type="match status" value="1"/>
</dbReference>
<evidence type="ECO:0000313" key="4">
    <source>
        <dbReference type="Proteomes" id="UP000625316"/>
    </source>
</evidence>
<dbReference type="EMBL" id="JADEXQ010000031">
    <property type="protein sequence ID" value="MBE9030225.1"/>
    <property type="molecule type" value="Genomic_DNA"/>
</dbReference>
<name>A0A928VKY0_9CYAN</name>
<comment type="caution">
    <text evidence="3">The sequence shown here is derived from an EMBL/GenBank/DDBJ whole genome shotgun (WGS) entry which is preliminary data.</text>
</comment>
<accession>A0A928VKY0</accession>
<evidence type="ECO:0000313" key="3">
    <source>
        <dbReference type="EMBL" id="MBE9030225.1"/>
    </source>
</evidence>
<feature type="domain" description="SWIM-type" evidence="2">
    <location>
        <begin position="118"/>
        <end position="146"/>
    </location>
</feature>
<keyword evidence="1" id="KW-0862">Zinc</keyword>
<keyword evidence="1" id="KW-0863">Zinc-finger</keyword>
<organism evidence="3 4">
    <name type="scientific">Romeriopsis navalis LEGE 11480</name>
    <dbReference type="NCBI Taxonomy" id="2777977"/>
    <lineage>
        <taxon>Bacteria</taxon>
        <taxon>Bacillati</taxon>
        <taxon>Cyanobacteriota</taxon>
        <taxon>Cyanophyceae</taxon>
        <taxon>Leptolyngbyales</taxon>
        <taxon>Leptolyngbyaceae</taxon>
        <taxon>Romeriopsis</taxon>
        <taxon>Romeriopsis navalis</taxon>
    </lineage>
</organism>
<proteinExistence type="predicted"/>
<dbReference type="PROSITE" id="PS50966">
    <property type="entry name" value="ZF_SWIM"/>
    <property type="match status" value="1"/>
</dbReference>
<evidence type="ECO:0000259" key="2">
    <source>
        <dbReference type="PROSITE" id="PS50966"/>
    </source>
</evidence>
<dbReference type="Proteomes" id="UP000625316">
    <property type="component" value="Unassembled WGS sequence"/>
</dbReference>
<dbReference type="RefSeq" id="WP_264325052.1">
    <property type="nucleotide sequence ID" value="NZ_JADEXQ010000031.1"/>
</dbReference>
<reference evidence="3" key="1">
    <citation type="submission" date="2020-10" db="EMBL/GenBank/DDBJ databases">
        <authorList>
            <person name="Castelo-Branco R."/>
            <person name="Eusebio N."/>
            <person name="Adriana R."/>
            <person name="Vieira A."/>
            <person name="Brugerolle De Fraissinette N."/>
            <person name="Rezende De Castro R."/>
            <person name="Schneider M.P."/>
            <person name="Vasconcelos V."/>
            <person name="Leao P.N."/>
        </authorList>
    </citation>
    <scope>NUCLEOTIDE SEQUENCE</scope>
    <source>
        <strain evidence="3">LEGE 11480</strain>
    </source>
</reference>
<gene>
    <name evidence="3" type="ORF">IQ266_10835</name>
</gene>
<protein>
    <submittedName>
        <fullName evidence="3">Metal-binding protein</fullName>
    </submittedName>
</protein>
<dbReference type="InterPro" id="IPR007527">
    <property type="entry name" value="Znf_SWIM"/>
</dbReference>
<dbReference type="GO" id="GO:0008270">
    <property type="term" value="F:zinc ion binding"/>
    <property type="evidence" value="ECO:0007669"/>
    <property type="project" value="UniProtKB-KW"/>
</dbReference>